<dbReference type="EMBL" id="PQAP01000005">
    <property type="protein sequence ID" value="PWB76077.1"/>
    <property type="molecule type" value="Genomic_DNA"/>
</dbReference>
<dbReference type="InterPro" id="IPR043504">
    <property type="entry name" value="Peptidase_S1_PA_chymotrypsin"/>
</dbReference>
<sequence>MSEFLSPKETGGGDDSLEGRFDDIELPEGTEEGPGEAMDDSQAEAQRGDISQRLLDAQAELEEKLILSVVDQAMAAESGTDSYGFENVLGVGIGEKSTGGRATGQQCVVVYVMSKASDQQIHPEALVPTEVNGVATDVIATGEIQALSFRGRYRPAPGGVSIAHVAVTAGTLGCLVYRARLLYVLSNNHVLANCNRARMGDLIVQPGPYDGGRAPRDVIARLSQFIPINFSGQPNEVDCAIAQTSPRLVRPQNISYGRIGSMITAGRIGLPVKKAGRTTQLTKGRITGLHATIRVGYGTPGTAIFTDQLVIQSTTKLPFSAGGDSGSLIVTDMTANNPVGLLFAGSATHTIANSIKTVLGRLNVRILS</sequence>
<gene>
    <name evidence="3" type="ORF">C3F09_01150</name>
</gene>
<reference evidence="3 4" key="1">
    <citation type="journal article" date="2018" name="ISME J.">
        <title>A methanotrophic archaeon couples anaerobic oxidation of methane to Fe(III) reduction.</title>
        <authorList>
            <person name="Cai C."/>
            <person name="Leu A.O."/>
            <person name="Xie G.J."/>
            <person name="Guo J."/>
            <person name="Feng Y."/>
            <person name="Zhao J.X."/>
            <person name="Tyson G.W."/>
            <person name="Yuan Z."/>
            <person name="Hu S."/>
        </authorList>
    </citation>
    <scope>NUCLEOTIDE SEQUENCE [LARGE SCALE GENOMIC DNA]</scope>
    <source>
        <strain evidence="3">FeB_12</strain>
    </source>
</reference>
<dbReference type="Gene3D" id="2.40.10.10">
    <property type="entry name" value="Trypsin-like serine proteases"/>
    <property type="match status" value="1"/>
</dbReference>
<comment type="caution">
    <text evidence="3">The sequence shown here is derived from an EMBL/GenBank/DDBJ whole genome shotgun (WGS) entry which is preliminary data.</text>
</comment>
<feature type="compositionally biased region" description="Acidic residues" evidence="1">
    <location>
        <begin position="24"/>
        <end position="42"/>
    </location>
</feature>
<proteinExistence type="predicted"/>
<dbReference type="InterPro" id="IPR009003">
    <property type="entry name" value="Peptidase_S1_PA"/>
</dbReference>
<dbReference type="SUPFAM" id="SSF50494">
    <property type="entry name" value="Trypsin-like serine proteases"/>
    <property type="match status" value="1"/>
</dbReference>
<accession>A0A855XBA5</accession>
<organism evidence="3 4">
    <name type="scientific">candidate division GN15 bacterium</name>
    <dbReference type="NCBI Taxonomy" id="2072418"/>
    <lineage>
        <taxon>Bacteria</taxon>
        <taxon>candidate division GN15</taxon>
    </lineage>
</organism>
<evidence type="ECO:0000256" key="1">
    <source>
        <dbReference type="SAM" id="MobiDB-lite"/>
    </source>
</evidence>
<evidence type="ECO:0000313" key="3">
    <source>
        <dbReference type="EMBL" id="PWB76077.1"/>
    </source>
</evidence>
<protein>
    <recommendedName>
        <fullName evidence="2">Nal1 C-terminal domain-containing protein</fullName>
    </recommendedName>
</protein>
<feature type="domain" description="Nal1 C-terminal" evidence="2">
    <location>
        <begin position="268"/>
        <end position="349"/>
    </location>
</feature>
<dbReference type="Proteomes" id="UP000250918">
    <property type="component" value="Unassembled WGS sequence"/>
</dbReference>
<dbReference type="InterPro" id="IPR057904">
    <property type="entry name" value="Nal1_C"/>
</dbReference>
<evidence type="ECO:0000259" key="2">
    <source>
        <dbReference type="Pfam" id="PF25819"/>
    </source>
</evidence>
<dbReference type="Pfam" id="PF25819">
    <property type="entry name" value="Nal1_C"/>
    <property type="match status" value="1"/>
</dbReference>
<name>A0A855XBA5_9BACT</name>
<feature type="region of interest" description="Disordered" evidence="1">
    <location>
        <begin position="1"/>
        <end position="45"/>
    </location>
</feature>
<dbReference type="AlphaFoldDB" id="A0A855XBA5"/>
<evidence type="ECO:0000313" key="4">
    <source>
        <dbReference type="Proteomes" id="UP000250918"/>
    </source>
</evidence>